<dbReference type="GO" id="GO:0030151">
    <property type="term" value="F:molybdenum ion binding"/>
    <property type="evidence" value="ECO:0007669"/>
    <property type="project" value="InterPro"/>
</dbReference>
<accession>A0A935W4T6</accession>
<evidence type="ECO:0000313" key="1">
    <source>
        <dbReference type="EMBL" id="MBK7954449.1"/>
    </source>
</evidence>
<gene>
    <name evidence="1" type="ORF">IPK02_11075</name>
</gene>
<proteinExistence type="predicted"/>
<comment type="caution">
    <text evidence="1">The sequence shown here is derived from an EMBL/GenBank/DDBJ whole genome shotgun (WGS) entry which is preliminary data.</text>
</comment>
<dbReference type="Pfam" id="PF04891">
    <property type="entry name" value="NifQ"/>
    <property type="match status" value="1"/>
</dbReference>
<protein>
    <submittedName>
        <fullName evidence="1">Nitrogen fixation protein NifQ</fullName>
    </submittedName>
</protein>
<dbReference type="GO" id="GO:0009399">
    <property type="term" value="P:nitrogen fixation"/>
    <property type="evidence" value="ECO:0007669"/>
    <property type="project" value="InterPro"/>
</dbReference>
<dbReference type="InterPro" id="IPR006975">
    <property type="entry name" value="NifQ"/>
</dbReference>
<organism evidence="1 2">
    <name type="scientific">Candidatus Accumulibacter affinis</name>
    <dbReference type="NCBI Taxonomy" id="2954384"/>
    <lineage>
        <taxon>Bacteria</taxon>
        <taxon>Pseudomonadati</taxon>
        <taxon>Pseudomonadota</taxon>
        <taxon>Betaproteobacteria</taxon>
        <taxon>Candidatus Accumulibacter</taxon>
    </lineage>
</organism>
<name>A0A935W4T6_9PROT</name>
<sequence>MRIPTDNPLPVPPLHSPPGEELRALALMGVIGKALAAGRQPLLRGLSEERLLALLAAYLPGQVLLSAASAPAADRADADDEYDDIVELLLEYRAVADESGAWLCHAIATAAMGEQHLWQDMGLPNRQALSDLLRENFPALAAKNCDDMKWKKFFYRQLCERAGVPICKAPHCAECCDRALCFGPEDAALPGPLLAFAL</sequence>
<dbReference type="EMBL" id="JADJOT010000009">
    <property type="protein sequence ID" value="MBK7954449.1"/>
    <property type="molecule type" value="Genomic_DNA"/>
</dbReference>
<reference evidence="1 2" key="1">
    <citation type="submission" date="2020-10" db="EMBL/GenBank/DDBJ databases">
        <title>Connecting structure to function with the recovery of over 1000 high-quality activated sludge metagenome-assembled genomes encoding full-length rRNA genes using long-read sequencing.</title>
        <authorList>
            <person name="Singleton C.M."/>
            <person name="Petriglieri F."/>
            <person name="Kristensen J.M."/>
            <person name="Kirkegaard R.H."/>
            <person name="Michaelsen T.Y."/>
            <person name="Andersen M.H."/>
            <person name="Karst S.M."/>
            <person name="Dueholm M.S."/>
            <person name="Nielsen P.H."/>
            <person name="Albertsen M."/>
        </authorList>
    </citation>
    <scope>NUCLEOTIDE SEQUENCE [LARGE SCALE GENOMIC DNA]</scope>
    <source>
        <strain evidence="1">Fred_18-Q3-R57-64_BAT3C.720</strain>
    </source>
</reference>
<dbReference type="Proteomes" id="UP000706151">
    <property type="component" value="Unassembled WGS sequence"/>
</dbReference>
<evidence type="ECO:0000313" key="2">
    <source>
        <dbReference type="Proteomes" id="UP000706151"/>
    </source>
</evidence>
<dbReference type="AlphaFoldDB" id="A0A935W4T6"/>